<keyword evidence="3" id="KW-1185">Reference proteome</keyword>
<feature type="transmembrane region" description="Helical" evidence="1">
    <location>
        <begin position="69"/>
        <end position="88"/>
    </location>
</feature>
<feature type="transmembrane region" description="Helical" evidence="1">
    <location>
        <begin position="6"/>
        <end position="24"/>
    </location>
</feature>
<feature type="transmembrane region" description="Helical" evidence="1">
    <location>
        <begin position="36"/>
        <end position="57"/>
    </location>
</feature>
<organism evidence="2 3">
    <name type="scientific">Clostridium thailandense</name>
    <dbReference type="NCBI Taxonomy" id="2794346"/>
    <lineage>
        <taxon>Bacteria</taxon>
        <taxon>Bacillati</taxon>
        <taxon>Bacillota</taxon>
        <taxon>Clostridia</taxon>
        <taxon>Eubacteriales</taxon>
        <taxon>Clostridiaceae</taxon>
        <taxon>Clostridium</taxon>
    </lineage>
</organism>
<feature type="transmembrane region" description="Helical" evidence="1">
    <location>
        <begin position="137"/>
        <end position="156"/>
    </location>
</feature>
<keyword evidence="1" id="KW-1133">Transmembrane helix</keyword>
<keyword evidence="1" id="KW-0812">Transmembrane</keyword>
<feature type="transmembrane region" description="Helical" evidence="1">
    <location>
        <begin position="165"/>
        <end position="184"/>
    </location>
</feature>
<protein>
    <recommendedName>
        <fullName evidence="4">Histidine kinase</fullName>
    </recommendedName>
</protein>
<dbReference type="RefSeq" id="WP_218319184.1">
    <property type="nucleotide sequence ID" value="NZ_JAEEGC010000019.1"/>
</dbReference>
<evidence type="ECO:0000313" key="2">
    <source>
        <dbReference type="EMBL" id="MBV7272151.1"/>
    </source>
</evidence>
<comment type="caution">
    <text evidence="2">The sequence shown here is derived from an EMBL/GenBank/DDBJ whole genome shotgun (WGS) entry which is preliminary data.</text>
</comment>
<keyword evidence="1" id="KW-0472">Membrane</keyword>
<reference evidence="2" key="1">
    <citation type="submission" date="2020-12" db="EMBL/GenBank/DDBJ databases">
        <title>Clostridium thailandense sp. nov., a novel acetogenic bacterium isolated from peat land soil in Thailand.</title>
        <authorList>
            <person name="Chaikitkaew S."/>
            <person name="Birkeland N.K."/>
        </authorList>
    </citation>
    <scope>NUCLEOTIDE SEQUENCE</scope>
    <source>
        <strain evidence="2">PL3</strain>
    </source>
</reference>
<evidence type="ECO:0000313" key="3">
    <source>
        <dbReference type="Proteomes" id="UP000694308"/>
    </source>
</evidence>
<evidence type="ECO:0000256" key="1">
    <source>
        <dbReference type="SAM" id="Phobius"/>
    </source>
</evidence>
<dbReference type="EMBL" id="JAEEGC010000019">
    <property type="protein sequence ID" value="MBV7272151.1"/>
    <property type="molecule type" value="Genomic_DNA"/>
</dbReference>
<name>A0A949WQ17_9CLOT</name>
<sequence>MLNFYGHILIIFIVLILMFEALYINKFSPTKIRVAVSIVVLMIIMRYVSLLILSLTYNIKYLYLLKPFFFLNFIAVPLLALIVLYIFIRKDNINFSYIFGVIAVLIVLYVGMIHKYVILVQVNDVYGYTMYFAKNMYLYWVFIILNTVILFLDMAFIKDKNVNKLGMILVVTASLVTISEYVLWVIGMKILPENIAGDMLWAVSMVYALNRMKKKKLKSD</sequence>
<dbReference type="Proteomes" id="UP000694308">
    <property type="component" value="Unassembled WGS sequence"/>
</dbReference>
<dbReference type="AlphaFoldDB" id="A0A949WQ17"/>
<proteinExistence type="predicted"/>
<accession>A0A949WQ17</accession>
<gene>
    <name evidence="2" type="ORF">I6U48_04365</name>
</gene>
<feature type="transmembrane region" description="Helical" evidence="1">
    <location>
        <begin position="95"/>
        <end position="117"/>
    </location>
</feature>
<evidence type="ECO:0008006" key="4">
    <source>
        <dbReference type="Google" id="ProtNLM"/>
    </source>
</evidence>